<dbReference type="Gene3D" id="1.10.10.10">
    <property type="entry name" value="Winged helix-like DNA-binding domain superfamily/Winged helix DNA-binding domain"/>
    <property type="match status" value="1"/>
</dbReference>
<dbReference type="InterPro" id="IPR022687">
    <property type="entry name" value="HTH_DTXR"/>
</dbReference>
<dbReference type="EMBL" id="JBDIML010000007">
    <property type="protein sequence ID" value="MEN2768851.1"/>
    <property type="molecule type" value="Genomic_DNA"/>
</dbReference>
<keyword evidence="4" id="KW-0804">Transcription</keyword>
<keyword evidence="2" id="KW-0805">Transcription regulation</keyword>
<dbReference type="InterPro" id="IPR001367">
    <property type="entry name" value="Fe_dep_repressor"/>
</dbReference>
<dbReference type="InterPro" id="IPR050536">
    <property type="entry name" value="DtxR_MntR_Metal-Reg"/>
</dbReference>
<dbReference type="InterPro" id="IPR036421">
    <property type="entry name" value="Fe_dep_repressor_sf"/>
</dbReference>
<evidence type="ECO:0000256" key="1">
    <source>
        <dbReference type="ARBA" id="ARBA00007871"/>
    </source>
</evidence>
<proteinExistence type="inferred from homology"/>
<evidence type="ECO:0000256" key="2">
    <source>
        <dbReference type="ARBA" id="ARBA00023015"/>
    </source>
</evidence>
<dbReference type="InterPro" id="IPR022689">
    <property type="entry name" value="Iron_dep_repressor"/>
</dbReference>
<dbReference type="PANTHER" id="PTHR33238:SF7">
    <property type="entry name" value="IRON-DEPENDENT TRANSCRIPTIONAL REGULATOR"/>
    <property type="match status" value="1"/>
</dbReference>
<dbReference type="PROSITE" id="PS50944">
    <property type="entry name" value="HTH_DTXR"/>
    <property type="match status" value="1"/>
</dbReference>
<dbReference type="Gene3D" id="1.10.60.10">
    <property type="entry name" value="Iron dependent repressor, metal binding and dimerisation domain"/>
    <property type="match status" value="1"/>
</dbReference>
<keyword evidence="7" id="KW-1185">Reference proteome</keyword>
<comment type="similarity">
    <text evidence="1">Belongs to the DtxR/MntR family.</text>
</comment>
<evidence type="ECO:0000313" key="6">
    <source>
        <dbReference type="EMBL" id="MEN2768851.1"/>
    </source>
</evidence>
<evidence type="ECO:0000313" key="7">
    <source>
        <dbReference type="Proteomes" id="UP001444625"/>
    </source>
</evidence>
<dbReference type="PANTHER" id="PTHR33238">
    <property type="entry name" value="IRON (METAL) DEPENDENT REPRESSOR, DTXR FAMILY"/>
    <property type="match status" value="1"/>
</dbReference>
<dbReference type="RefSeq" id="WP_345826341.1">
    <property type="nucleotide sequence ID" value="NZ_JBDIML010000007.1"/>
</dbReference>
<name>A0ABU9XKP5_9BACI</name>
<dbReference type="InterPro" id="IPR036390">
    <property type="entry name" value="WH_DNA-bd_sf"/>
</dbReference>
<feature type="domain" description="HTH dtxR-type" evidence="5">
    <location>
        <begin position="1"/>
        <end position="62"/>
    </location>
</feature>
<evidence type="ECO:0000259" key="5">
    <source>
        <dbReference type="PROSITE" id="PS50944"/>
    </source>
</evidence>
<gene>
    <name evidence="6" type="ORF">ABC228_16840</name>
</gene>
<dbReference type="Pfam" id="PF02742">
    <property type="entry name" value="Fe_dep_repr_C"/>
    <property type="match status" value="1"/>
</dbReference>
<dbReference type="Pfam" id="PF01325">
    <property type="entry name" value="Fe_dep_repress"/>
    <property type="match status" value="1"/>
</dbReference>
<accession>A0ABU9XKP5</accession>
<evidence type="ECO:0000256" key="3">
    <source>
        <dbReference type="ARBA" id="ARBA00023125"/>
    </source>
</evidence>
<dbReference type="Proteomes" id="UP001444625">
    <property type="component" value="Unassembled WGS sequence"/>
</dbReference>
<reference evidence="6 7" key="1">
    <citation type="submission" date="2024-05" db="EMBL/GenBank/DDBJ databases">
        <authorList>
            <person name="Haq I."/>
            <person name="Ullah Z."/>
            <person name="Ahmad R."/>
            <person name="Li M."/>
            <person name="Tong Y."/>
        </authorList>
    </citation>
    <scope>NUCLEOTIDE SEQUENCE [LARGE SCALE GENOMIC DNA]</scope>
    <source>
        <strain evidence="6 7">16A2E</strain>
    </source>
</reference>
<dbReference type="SMART" id="SM00529">
    <property type="entry name" value="HTH_DTXR"/>
    <property type="match status" value="1"/>
</dbReference>
<organism evidence="6 7">
    <name type="scientific">Ornithinibacillus xuwenensis</name>
    <dbReference type="NCBI Taxonomy" id="3144668"/>
    <lineage>
        <taxon>Bacteria</taxon>
        <taxon>Bacillati</taxon>
        <taxon>Bacillota</taxon>
        <taxon>Bacilli</taxon>
        <taxon>Bacillales</taxon>
        <taxon>Bacillaceae</taxon>
        <taxon>Ornithinibacillus</taxon>
    </lineage>
</organism>
<dbReference type="SUPFAM" id="SSF46785">
    <property type="entry name" value="Winged helix' DNA-binding domain"/>
    <property type="match status" value="1"/>
</dbReference>
<sequence length="125" mass="14519">MSNKRYKYLFEIYKQENRKEYATISEVANSLNVYASSTSKMVVKLRKAGYVNFERYGPIMLTEKGLEIGKQLDCNHRILVAFLQAIGIKDDEIEQEVRKMELAFNPVIIGKLEEFLSQNGYINIK</sequence>
<evidence type="ECO:0000256" key="4">
    <source>
        <dbReference type="ARBA" id="ARBA00023163"/>
    </source>
</evidence>
<protein>
    <submittedName>
        <fullName evidence="6">Metal-dependent transcriptional regulator</fullName>
    </submittedName>
</protein>
<keyword evidence="3" id="KW-0238">DNA-binding</keyword>
<dbReference type="InterPro" id="IPR036388">
    <property type="entry name" value="WH-like_DNA-bd_sf"/>
</dbReference>
<comment type="caution">
    <text evidence="6">The sequence shown here is derived from an EMBL/GenBank/DDBJ whole genome shotgun (WGS) entry which is preliminary data.</text>
</comment>